<dbReference type="UniPathway" id="UPA00053">
    <property type="reaction ID" value="UER00084"/>
</dbReference>
<dbReference type="EC" id="2.5.1.54" evidence="8"/>
<dbReference type="Proteomes" id="UP001212741">
    <property type="component" value="Unassembled WGS sequence"/>
</dbReference>
<evidence type="ECO:0000256" key="7">
    <source>
        <dbReference type="ARBA" id="ARBA00047508"/>
    </source>
</evidence>
<dbReference type="STRING" id="74426.ERS852399_01840"/>
<evidence type="ECO:0000256" key="1">
    <source>
        <dbReference type="ARBA" id="ARBA00003726"/>
    </source>
</evidence>
<evidence type="ECO:0000256" key="8">
    <source>
        <dbReference type="PIRNR" id="PIRNR001361"/>
    </source>
</evidence>
<dbReference type="EMBL" id="JAQLEC010000042">
    <property type="protein sequence ID" value="MDB1839701.1"/>
    <property type="molecule type" value="Genomic_DNA"/>
</dbReference>
<dbReference type="InterPro" id="IPR006218">
    <property type="entry name" value="DAHP1/KDSA"/>
</dbReference>
<dbReference type="AlphaFoldDB" id="A0A173YB84"/>
<evidence type="ECO:0000256" key="5">
    <source>
        <dbReference type="ARBA" id="ARBA00022679"/>
    </source>
</evidence>
<dbReference type="Gene3D" id="3.20.20.70">
    <property type="entry name" value="Aldolase class I"/>
    <property type="match status" value="1"/>
</dbReference>
<gene>
    <name evidence="10" type="primary">aroG</name>
    <name evidence="10" type="ORF">ERS852381_00435</name>
    <name evidence="11" type="ORF">PMW86_08875</name>
</gene>
<evidence type="ECO:0000313" key="12">
    <source>
        <dbReference type="Proteomes" id="UP000095468"/>
    </source>
</evidence>
<dbReference type="NCBIfam" id="TIGR00034">
    <property type="entry name" value="aroFGH"/>
    <property type="match status" value="1"/>
</dbReference>
<dbReference type="GO" id="GO:0009423">
    <property type="term" value="P:chorismate biosynthetic process"/>
    <property type="evidence" value="ECO:0007669"/>
    <property type="project" value="UniProtKB-UniPathway"/>
</dbReference>
<evidence type="ECO:0000313" key="10">
    <source>
        <dbReference type="EMBL" id="CUN61164.1"/>
    </source>
</evidence>
<dbReference type="PaxDb" id="74426-ERS852399_01840"/>
<dbReference type="InterPro" id="IPR013785">
    <property type="entry name" value="Aldolase_TIM"/>
</dbReference>
<dbReference type="GO" id="GO:0009073">
    <property type="term" value="P:aromatic amino acid family biosynthetic process"/>
    <property type="evidence" value="ECO:0007669"/>
    <property type="project" value="UniProtKB-KW"/>
</dbReference>
<dbReference type="GO" id="GO:0008652">
    <property type="term" value="P:amino acid biosynthetic process"/>
    <property type="evidence" value="ECO:0007669"/>
    <property type="project" value="UniProtKB-KW"/>
</dbReference>
<protein>
    <recommendedName>
        <fullName evidence="8">Phospho-2-dehydro-3-deoxyheptonate aldolase</fullName>
        <ecNumber evidence="8">2.5.1.54</ecNumber>
    </recommendedName>
</protein>
<reference evidence="10 12" key="1">
    <citation type="submission" date="2015-09" db="EMBL/GenBank/DDBJ databases">
        <authorList>
            <consortium name="Pathogen Informatics"/>
        </authorList>
    </citation>
    <scope>NUCLEOTIDE SEQUENCE [LARGE SCALE GENOMIC DNA]</scope>
    <source>
        <strain evidence="10 12">2789STDY5608823</strain>
    </source>
</reference>
<comment type="similarity">
    <text evidence="3 8">Belongs to the class-I DAHP synthase family.</text>
</comment>
<evidence type="ECO:0000256" key="3">
    <source>
        <dbReference type="ARBA" id="ARBA00007985"/>
    </source>
</evidence>
<dbReference type="InterPro" id="IPR006219">
    <property type="entry name" value="DAHP_synth_1"/>
</dbReference>
<accession>A0A173YB84</accession>
<dbReference type="RefSeq" id="WP_055285419.1">
    <property type="nucleotide sequence ID" value="NZ_CABIYU010000018.1"/>
</dbReference>
<evidence type="ECO:0000256" key="2">
    <source>
        <dbReference type="ARBA" id="ARBA00004688"/>
    </source>
</evidence>
<dbReference type="PANTHER" id="PTHR21225:SF12">
    <property type="entry name" value="PHOSPHO-2-DEHYDRO-3-DEOXYHEPTONATE ALDOLASE, TYROSINE-INHIBITED"/>
    <property type="match status" value="1"/>
</dbReference>
<keyword evidence="6 8" id="KW-0057">Aromatic amino acid biosynthesis</keyword>
<dbReference type="NCBIfam" id="NF009395">
    <property type="entry name" value="PRK12755.1"/>
    <property type="match status" value="1"/>
</dbReference>
<dbReference type="GO" id="GO:0005737">
    <property type="term" value="C:cytoplasm"/>
    <property type="evidence" value="ECO:0007669"/>
    <property type="project" value="TreeGrafter"/>
</dbReference>
<proteinExistence type="inferred from homology"/>
<dbReference type="Pfam" id="PF00793">
    <property type="entry name" value="DAHP_synth_1"/>
    <property type="match status" value="1"/>
</dbReference>
<organism evidence="10 12">
    <name type="scientific">Collinsella aerofaciens</name>
    <dbReference type="NCBI Taxonomy" id="74426"/>
    <lineage>
        <taxon>Bacteria</taxon>
        <taxon>Bacillati</taxon>
        <taxon>Actinomycetota</taxon>
        <taxon>Coriobacteriia</taxon>
        <taxon>Coriobacteriales</taxon>
        <taxon>Coriobacteriaceae</taxon>
        <taxon>Collinsella</taxon>
    </lineage>
</organism>
<evidence type="ECO:0000256" key="6">
    <source>
        <dbReference type="ARBA" id="ARBA00023141"/>
    </source>
</evidence>
<comment type="catalytic activity">
    <reaction evidence="7 8">
        <text>D-erythrose 4-phosphate + phosphoenolpyruvate + H2O = 7-phospho-2-dehydro-3-deoxy-D-arabino-heptonate + phosphate</text>
        <dbReference type="Rhea" id="RHEA:14717"/>
        <dbReference type="ChEBI" id="CHEBI:15377"/>
        <dbReference type="ChEBI" id="CHEBI:16897"/>
        <dbReference type="ChEBI" id="CHEBI:43474"/>
        <dbReference type="ChEBI" id="CHEBI:58394"/>
        <dbReference type="ChEBI" id="CHEBI:58702"/>
        <dbReference type="EC" id="2.5.1.54"/>
    </reaction>
</comment>
<feature type="domain" description="DAHP synthetase I/KDSA" evidence="9">
    <location>
        <begin position="34"/>
        <end position="335"/>
    </location>
</feature>
<dbReference type="Proteomes" id="UP000095468">
    <property type="component" value="Unassembled WGS sequence"/>
</dbReference>
<evidence type="ECO:0000256" key="4">
    <source>
        <dbReference type="ARBA" id="ARBA00022605"/>
    </source>
</evidence>
<keyword evidence="5 8" id="KW-0808">Transferase</keyword>
<keyword evidence="4 8" id="KW-0028">Amino-acid biosynthesis</keyword>
<comment type="function">
    <text evidence="1 8">Stereospecific condensation of phosphoenolpyruvate (PEP) and D-erythrose-4-phosphate (E4P) giving rise to 3-deoxy-D-arabino-heptulosonate-7-phosphate (DAHP).</text>
</comment>
<dbReference type="SUPFAM" id="SSF51569">
    <property type="entry name" value="Aldolase"/>
    <property type="match status" value="1"/>
</dbReference>
<sequence>MAMEFKRRLPIPMEIRKEMPLSAELTAKKQAFDAEVAKVFTGEDARKVLIIGPCSADREDSVLEYMNRLAKTAEEVKDKLIIIPRVYTNKPRTKGTGYKGLLHNPNPEAPDDLLEGVKAIRHMHLRVIEETGFFTADEMLYPSNYQYLVDLLSYVAVGARSVENQEHRLVSSGISVPVGMKNPTAGSTTVMLNSIYAAQAHQSFIFRNWEVECDGNPLAHAVMRGYIGLDGRTYPNYHYEHLERLAERYTEHAGYANPAAVIDCNHDNSGKRPLEQYRICKEVLDSCRRNESISKLVKGFMIESYLEDGNQPVDGGVFGKSITDPCLGWEKTDYLIREIAERV</sequence>
<dbReference type="PANTHER" id="PTHR21225">
    <property type="entry name" value="PHOSPHO-2-DEHYDRO-3-DEOXYHEPTONATE ALDOLASE DAHP SYNTHETASE"/>
    <property type="match status" value="1"/>
</dbReference>
<evidence type="ECO:0000259" key="9">
    <source>
        <dbReference type="Pfam" id="PF00793"/>
    </source>
</evidence>
<evidence type="ECO:0000313" key="11">
    <source>
        <dbReference type="EMBL" id="MDB1839701.1"/>
    </source>
</evidence>
<dbReference type="PIRSF" id="PIRSF001361">
    <property type="entry name" value="DAHP_synthase"/>
    <property type="match status" value="1"/>
</dbReference>
<dbReference type="EMBL" id="CYYP01000003">
    <property type="protein sequence ID" value="CUN61164.1"/>
    <property type="molecule type" value="Genomic_DNA"/>
</dbReference>
<name>A0A173YB84_9ACTN</name>
<reference evidence="11" key="2">
    <citation type="submission" date="2023-01" db="EMBL/GenBank/DDBJ databases">
        <title>Human gut microbiome strain richness.</title>
        <authorList>
            <person name="Chen-Liaw A."/>
        </authorList>
    </citation>
    <scope>NUCLEOTIDE SEQUENCE</scope>
    <source>
        <strain evidence="11">D54st1_D6_D54t1_190329</strain>
    </source>
</reference>
<dbReference type="GO" id="GO:0003849">
    <property type="term" value="F:3-deoxy-7-phosphoheptulonate synthase activity"/>
    <property type="evidence" value="ECO:0007669"/>
    <property type="project" value="UniProtKB-EC"/>
</dbReference>
<comment type="pathway">
    <text evidence="2 8">Metabolic intermediate biosynthesis; chorismate biosynthesis; chorismate from D-erythrose 4-phosphate and phosphoenolpyruvate: step 1/7.</text>
</comment>